<reference evidence="2" key="1">
    <citation type="submission" date="2022-03" db="EMBL/GenBank/DDBJ databases">
        <authorList>
            <person name="Sayadi A."/>
        </authorList>
    </citation>
    <scope>NUCLEOTIDE SEQUENCE</scope>
</reference>
<protein>
    <recommendedName>
        <fullName evidence="1">Dynein heavy chain tail domain-containing protein</fullName>
    </recommendedName>
</protein>
<evidence type="ECO:0000259" key="1">
    <source>
        <dbReference type="Pfam" id="PF08385"/>
    </source>
</evidence>
<dbReference type="PANTHER" id="PTHR46532">
    <property type="entry name" value="MALE FERTILITY FACTOR KL5"/>
    <property type="match status" value="1"/>
</dbReference>
<keyword evidence="3" id="KW-1185">Reference proteome</keyword>
<feature type="domain" description="Dynein heavy chain tail" evidence="1">
    <location>
        <begin position="201"/>
        <end position="336"/>
    </location>
</feature>
<comment type="caution">
    <text evidence="2">The sequence shown here is derived from an EMBL/GenBank/DDBJ whole genome shotgun (WGS) entry which is preliminary data.</text>
</comment>
<evidence type="ECO:0000313" key="3">
    <source>
        <dbReference type="Proteomes" id="UP001152888"/>
    </source>
</evidence>
<dbReference type="OrthoDB" id="447173at2759"/>
<proteinExistence type="predicted"/>
<dbReference type="AlphaFoldDB" id="A0A9P0JYL3"/>
<accession>A0A9P0JYL3</accession>
<evidence type="ECO:0000313" key="2">
    <source>
        <dbReference type="EMBL" id="CAH1960837.1"/>
    </source>
</evidence>
<dbReference type="PANTHER" id="PTHR46532:SF11">
    <property type="entry name" value="DYNEIN AXONEMAL HEAVY CHAIN 12"/>
    <property type="match status" value="1"/>
</dbReference>
<dbReference type="EMBL" id="CAKOFQ010006690">
    <property type="protein sequence ID" value="CAH1960837.1"/>
    <property type="molecule type" value="Genomic_DNA"/>
</dbReference>
<dbReference type="GO" id="GO:0007018">
    <property type="term" value="P:microtubule-based movement"/>
    <property type="evidence" value="ECO:0007669"/>
    <property type="project" value="InterPro"/>
</dbReference>
<dbReference type="Proteomes" id="UP001152888">
    <property type="component" value="Unassembled WGS sequence"/>
</dbReference>
<gene>
    <name evidence="2" type="ORF">ACAOBT_LOCUS3814</name>
</gene>
<dbReference type="GO" id="GO:0005858">
    <property type="term" value="C:axonemal dynein complex"/>
    <property type="evidence" value="ECO:0007669"/>
    <property type="project" value="TreeGrafter"/>
</dbReference>
<dbReference type="GO" id="GO:0051959">
    <property type="term" value="F:dynein light intermediate chain binding"/>
    <property type="evidence" value="ECO:0007669"/>
    <property type="project" value="InterPro"/>
</dbReference>
<dbReference type="GO" id="GO:0045505">
    <property type="term" value="F:dynein intermediate chain binding"/>
    <property type="evidence" value="ECO:0007669"/>
    <property type="project" value="InterPro"/>
</dbReference>
<sequence>MGDKKKDVAEDDAEDDRLEFLLTYLTKSYRMKQEKWNKMIGVDEYRKMILNFFNKPTEKMLIMTIPTTGLLTPMTSFNNQIKQKFTYFIRKKEEAVTMENFRDVLAFGDMAGKPVDELAVLMEGVFVPIISNPKNQRGWPKVVTEDVVSHVRNFKNTVEQIRGAMKSQTILPMPQGIQDVFQACQDYQEDEDKINYFLKGSLENAVMKWSSLINDVIKQSSLITFAEGANPTPRNEIDFWNARNKNLESIYDQLCDPRVKKMGEYLGLTHSTYSSTFQTLFKQVVAALVEARDICLYLKALVPNLNRFDDAEIFEAENLVNPLVYSIGLLWANSKYVTDLNLNLKNSFLKTRFYLAVHAVPNHLLTTL</sequence>
<name>A0A9P0JYL3_ACAOB</name>
<dbReference type="InterPro" id="IPR013594">
    <property type="entry name" value="Dynein_heavy_tail"/>
</dbReference>
<dbReference type="InterPro" id="IPR026983">
    <property type="entry name" value="DHC"/>
</dbReference>
<organism evidence="2 3">
    <name type="scientific">Acanthoscelides obtectus</name>
    <name type="common">Bean weevil</name>
    <name type="synonym">Bruchus obtectus</name>
    <dbReference type="NCBI Taxonomy" id="200917"/>
    <lineage>
        <taxon>Eukaryota</taxon>
        <taxon>Metazoa</taxon>
        <taxon>Ecdysozoa</taxon>
        <taxon>Arthropoda</taxon>
        <taxon>Hexapoda</taxon>
        <taxon>Insecta</taxon>
        <taxon>Pterygota</taxon>
        <taxon>Neoptera</taxon>
        <taxon>Endopterygota</taxon>
        <taxon>Coleoptera</taxon>
        <taxon>Polyphaga</taxon>
        <taxon>Cucujiformia</taxon>
        <taxon>Chrysomeloidea</taxon>
        <taxon>Chrysomelidae</taxon>
        <taxon>Bruchinae</taxon>
        <taxon>Bruchini</taxon>
        <taxon>Acanthoscelides</taxon>
    </lineage>
</organism>
<dbReference type="Pfam" id="PF08385">
    <property type="entry name" value="DHC_N1"/>
    <property type="match status" value="1"/>
</dbReference>